<evidence type="ECO:0000256" key="4">
    <source>
        <dbReference type="SAM" id="MobiDB-lite"/>
    </source>
</evidence>
<keyword evidence="8" id="KW-1185">Reference proteome</keyword>
<feature type="signal peptide" evidence="5">
    <location>
        <begin position="1"/>
        <end position="23"/>
    </location>
</feature>
<dbReference type="SMART" id="SM00894">
    <property type="entry name" value="Excalibur"/>
    <property type="match status" value="1"/>
</dbReference>
<accession>A0A917LFI6</accession>
<protein>
    <submittedName>
        <fullName evidence="7">SPBc2 prophage-derived endonuclease YokF</fullName>
    </submittedName>
</protein>
<feature type="region of interest" description="Disordered" evidence="4">
    <location>
        <begin position="209"/>
        <end position="232"/>
    </location>
</feature>
<evidence type="ECO:0000259" key="6">
    <source>
        <dbReference type="PROSITE" id="PS50830"/>
    </source>
</evidence>
<organism evidence="7 8">
    <name type="scientific">Paenibacillus abyssi</name>
    <dbReference type="NCBI Taxonomy" id="1340531"/>
    <lineage>
        <taxon>Bacteria</taxon>
        <taxon>Bacillati</taxon>
        <taxon>Bacillota</taxon>
        <taxon>Bacilli</taxon>
        <taxon>Bacillales</taxon>
        <taxon>Paenibacillaceae</taxon>
        <taxon>Paenibacillus</taxon>
    </lineage>
</organism>
<dbReference type="PANTHER" id="PTHR12302:SF3">
    <property type="entry name" value="SERINE_THREONINE-PROTEIN KINASE 31"/>
    <property type="match status" value="1"/>
</dbReference>
<evidence type="ECO:0000313" key="8">
    <source>
        <dbReference type="Proteomes" id="UP000644756"/>
    </source>
</evidence>
<dbReference type="CDD" id="cd00175">
    <property type="entry name" value="SNc"/>
    <property type="match status" value="1"/>
</dbReference>
<dbReference type="PROSITE" id="PS01123">
    <property type="entry name" value="TNASE_1"/>
    <property type="match status" value="1"/>
</dbReference>
<feature type="region of interest" description="Disordered" evidence="4">
    <location>
        <begin position="244"/>
        <end position="273"/>
    </location>
</feature>
<dbReference type="SUPFAM" id="SSF50199">
    <property type="entry name" value="Staphylococcal nuclease"/>
    <property type="match status" value="1"/>
</dbReference>
<keyword evidence="1" id="KW-0540">Nuclease</keyword>
<feature type="domain" description="TNase-like" evidence="6">
    <location>
        <begin position="64"/>
        <end position="197"/>
    </location>
</feature>
<evidence type="ECO:0000313" key="7">
    <source>
        <dbReference type="EMBL" id="GGG17902.1"/>
    </source>
</evidence>
<evidence type="ECO:0000256" key="5">
    <source>
        <dbReference type="SAM" id="SignalP"/>
    </source>
</evidence>
<dbReference type="PANTHER" id="PTHR12302">
    <property type="entry name" value="EBNA2 BINDING PROTEIN P100"/>
    <property type="match status" value="1"/>
</dbReference>
<keyword evidence="5" id="KW-0732">Signal</keyword>
<evidence type="ECO:0000256" key="1">
    <source>
        <dbReference type="ARBA" id="ARBA00022722"/>
    </source>
</evidence>
<keyword evidence="2 7" id="KW-0255">Endonuclease</keyword>
<dbReference type="SMART" id="SM00318">
    <property type="entry name" value="SNc"/>
    <property type="match status" value="1"/>
</dbReference>
<dbReference type="GO" id="GO:0004519">
    <property type="term" value="F:endonuclease activity"/>
    <property type="evidence" value="ECO:0007669"/>
    <property type="project" value="UniProtKB-KW"/>
</dbReference>
<dbReference type="PROSITE" id="PS51257">
    <property type="entry name" value="PROKAR_LIPOPROTEIN"/>
    <property type="match status" value="1"/>
</dbReference>
<proteinExistence type="predicted"/>
<dbReference type="Pfam" id="PF00565">
    <property type="entry name" value="SNase"/>
    <property type="match status" value="1"/>
</dbReference>
<dbReference type="InterPro" id="IPR035437">
    <property type="entry name" value="SNase_OB-fold_sf"/>
</dbReference>
<feature type="compositionally biased region" description="Basic and acidic residues" evidence="4">
    <location>
        <begin position="252"/>
        <end position="273"/>
    </location>
</feature>
<dbReference type="RefSeq" id="WP_188532689.1">
    <property type="nucleotide sequence ID" value="NZ_BMGR01000014.1"/>
</dbReference>
<dbReference type="InterPro" id="IPR016071">
    <property type="entry name" value="Staphylococal_nuclease_OB-fold"/>
</dbReference>
<evidence type="ECO:0000256" key="3">
    <source>
        <dbReference type="ARBA" id="ARBA00022801"/>
    </source>
</evidence>
<reference evidence="7" key="1">
    <citation type="journal article" date="2014" name="Int. J. Syst. Evol. Microbiol.">
        <title>Complete genome sequence of Corynebacterium casei LMG S-19264T (=DSM 44701T), isolated from a smear-ripened cheese.</title>
        <authorList>
            <consortium name="US DOE Joint Genome Institute (JGI-PGF)"/>
            <person name="Walter F."/>
            <person name="Albersmeier A."/>
            <person name="Kalinowski J."/>
            <person name="Ruckert C."/>
        </authorList>
    </citation>
    <scope>NUCLEOTIDE SEQUENCE</scope>
    <source>
        <strain evidence="7">CGMCC 1.12987</strain>
    </source>
</reference>
<comment type="caution">
    <text evidence="7">The sequence shown here is derived from an EMBL/GenBank/DDBJ whole genome shotgun (WGS) entry which is preliminary data.</text>
</comment>
<keyword evidence="3" id="KW-0378">Hydrolase</keyword>
<dbReference type="InterPro" id="IPR002071">
    <property type="entry name" value="Thermonucl_AS"/>
</dbReference>
<dbReference type="Pfam" id="PF05901">
    <property type="entry name" value="Excalibur"/>
    <property type="match status" value="1"/>
</dbReference>
<feature type="chain" id="PRO_5038602658" evidence="5">
    <location>
        <begin position="24"/>
        <end position="273"/>
    </location>
</feature>
<sequence>MNKVSKRLLACLIMMALTITGTACTSGKNPLQAASVHLPTQQSQNVVAATPQPSAEKSGGTERKLIDAKVLKVSDGDTMTILINGKKETIRLLLVDTPESVHPKIPDPQPYAIEASNYAKKMLNNKKVKIEIDVSERDRYGRLLCYLYIGEKMFNELLLEKGYARVAYVIPPNVKYVDRFRAIQKKAQQQAIGIWSIENYAQEDGFDTNAVKKESSPSKSKTTAQPVKPKTEEQVYYKNCSEAKKAGAAPVRKGDPGYGKHLDRDGDGIACER</sequence>
<name>A0A917LFI6_9BACL</name>
<reference evidence="7" key="2">
    <citation type="submission" date="2020-09" db="EMBL/GenBank/DDBJ databases">
        <authorList>
            <person name="Sun Q."/>
            <person name="Zhou Y."/>
        </authorList>
    </citation>
    <scope>NUCLEOTIDE SEQUENCE</scope>
    <source>
        <strain evidence="7">CGMCC 1.12987</strain>
    </source>
</reference>
<dbReference type="Proteomes" id="UP000644756">
    <property type="component" value="Unassembled WGS sequence"/>
</dbReference>
<dbReference type="GO" id="GO:0003676">
    <property type="term" value="F:nucleic acid binding"/>
    <property type="evidence" value="ECO:0007669"/>
    <property type="project" value="InterPro"/>
</dbReference>
<dbReference type="Gene3D" id="2.40.50.90">
    <property type="match status" value="1"/>
</dbReference>
<dbReference type="InterPro" id="IPR008613">
    <property type="entry name" value="Excalibur_Ca-bd_domain"/>
</dbReference>
<dbReference type="EMBL" id="BMGR01000014">
    <property type="protein sequence ID" value="GGG17902.1"/>
    <property type="molecule type" value="Genomic_DNA"/>
</dbReference>
<dbReference type="AlphaFoldDB" id="A0A917LFI6"/>
<gene>
    <name evidence="7" type="primary">yokF</name>
    <name evidence="7" type="ORF">GCM10010916_38390</name>
</gene>
<dbReference type="PROSITE" id="PS50830">
    <property type="entry name" value="TNASE_3"/>
    <property type="match status" value="1"/>
</dbReference>
<evidence type="ECO:0000256" key="2">
    <source>
        <dbReference type="ARBA" id="ARBA00022759"/>
    </source>
</evidence>
<dbReference type="GO" id="GO:0016787">
    <property type="term" value="F:hydrolase activity"/>
    <property type="evidence" value="ECO:0007669"/>
    <property type="project" value="UniProtKB-KW"/>
</dbReference>